<feature type="region of interest" description="Disordered" evidence="1">
    <location>
        <begin position="251"/>
        <end position="272"/>
    </location>
</feature>
<dbReference type="Proteomes" id="UP000094020">
    <property type="component" value="Chromosome 7"/>
</dbReference>
<feature type="compositionally biased region" description="Polar residues" evidence="1">
    <location>
        <begin position="180"/>
        <end position="193"/>
    </location>
</feature>
<dbReference type="GeneID" id="30172146"/>
<dbReference type="STRING" id="1296096.A0A1B9I4K4"/>
<name>A0A1B9I4K4_9TREE</name>
<evidence type="ECO:0000313" key="4">
    <source>
        <dbReference type="Proteomes" id="UP000094020"/>
    </source>
</evidence>
<feature type="region of interest" description="Disordered" evidence="1">
    <location>
        <begin position="167"/>
        <end position="200"/>
    </location>
</feature>
<accession>A0A1B9I4K4</accession>
<dbReference type="OrthoDB" id="2507647at2759"/>
<organism evidence="2">
    <name type="scientific">Kwoniella pini CBS 10737</name>
    <dbReference type="NCBI Taxonomy" id="1296096"/>
    <lineage>
        <taxon>Eukaryota</taxon>
        <taxon>Fungi</taxon>
        <taxon>Dikarya</taxon>
        <taxon>Basidiomycota</taxon>
        <taxon>Agaricomycotina</taxon>
        <taxon>Tremellomycetes</taxon>
        <taxon>Tremellales</taxon>
        <taxon>Cryptococcaceae</taxon>
        <taxon>Kwoniella</taxon>
    </lineage>
</organism>
<feature type="compositionally biased region" description="Polar residues" evidence="1">
    <location>
        <begin position="52"/>
        <end position="61"/>
    </location>
</feature>
<feature type="compositionally biased region" description="Pro residues" evidence="1">
    <location>
        <begin position="253"/>
        <end position="262"/>
    </location>
</feature>
<dbReference type="EMBL" id="CP144525">
    <property type="protein sequence ID" value="WWC71358.1"/>
    <property type="molecule type" value="Genomic_DNA"/>
</dbReference>
<reference evidence="2" key="3">
    <citation type="submission" date="2016-07" db="EMBL/GenBank/DDBJ databases">
        <title>Evolution of pathogenesis and genome organization in the Tremellales.</title>
        <authorList>
            <person name="Cuomo C."/>
            <person name="Litvintseva A."/>
            <person name="Heitman J."/>
            <person name="Chen Y."/>
            <person name="Sun S."/>
            <person name="Springer D."/>
            <person name="Dromer F."/>
            <person name="Young S."/>
            <person name="Zeng Q."/>
            <person name="Chapman S."/>
            <person name="Gujja S."/>
            <person name="Saif S."/>
            <person name="Birren B."/>
        </authorList>
    </citation>
    <scope>NUCLEOTIDE SEQUENCE</scope>
    <source>
        <strain evidence="2">CBS 10737</strain>
    </source>
</reference>
<reference evidence="3" key="4">
    <citation type="submission" date="2024-02" db="EMBL/GenBank/DDBJ databases">
        <title>Comparative genomics of Cryptococcus and Kwoniella reveals pathogenesis evolution and contrasting modes of karyotype evolution via chromosome fusion or intercentromeric recombination.</title>
        <authorList>
            <person name="Coelho M.A."/>
            <person name="David-Palma M."/>
            <person name="Shea T."/>
            <person name="Bowers K."/>
            <person name="McGinley-Smith S."/>
            <person name="Mohammad A.W."/>
            <person name="Gnirke A."/>
            <person name="Yurkov A.M."/>
            <person name="Nowrousian M."/>
            <person name="Sun S."/>
            <person name="Cuomo C.A."/>
            <person name="Heitman J."/>
        </authorList>
    </citation>
    <scope>NUCLEOTIDE SEQUENCE</scope>
    <source>
        <strain evidence="3">CBS 10737</strain>
    </source>
</reference>
<evidence type="ECO:0000313" key="3">
    <source>
        <dbReference type="EMBL" id="WWC71358.1"/>
    </source>
</evidence>
<reference evidence="2" key="1">
    <citation type="submission" date="2013-07" db="EMBL/GenBank/DDBJ databases">
        <title>The Genome Sequence of Cryptococcus pinus CBS10737.</title>
        <authorList>
            <consortium name="The Broad Institute Genome Sequencing Platform"/>
            <person name="Cuomo C."/>
            <person name="Litvintseva A."/>
            <person name="Chen Y."/>
            <person name="Heitman J."/>
            <person name="Sun S."/>
            <person name="Springer D."/>
            <person name="Dromer F."/>
            <person name="Young S.K."/>
            <person name="Zeng Q."/>
            <person name="Gargeya S."/>
            <person name="Fitzgerald M."/>
            <person name="Abouelleil A."/>
            <person name="Alvarado L."/>
            <person name="Berlin A.M."/>
            <person name="Chapman S.B."/>
            <person name="Dewar J."/>
            <person name="Goldberg J."/>
            <person name="Griggs A."/>
            <person name="Gujja S."/>
            <person name="Hansen M."/>
            <person name="Howarth C."/>
            <person name="Imamovic A."/>
            <person name="Larimer J."/>
            <person name="McCowan C."/>
            <person name="Murphy C."/>
            <person name="Pearson M."/>
            <person name="Priest M."/>
            <person name="Roberts A."/>
            <person name="Saif S."/>
            <person name="Shea T."/>
            <person name="Sykes S."/>
            <person name="Wortman J."/>
            <person name="Nusbaum C."/>
            <person name="Birren B."/>
        </authorList>
    </citation>
    <scope>NUCLEOTIDE SEQUENCE [LARGE SCALE GENOMIC DNA]</scope>
    <source>
        <strain evidence="2">CBS 10737</strain>
    </source>
</reference>
<proteinExistence type="predicted"/>
<dbReference type="AlphaFoldDB" id="A0A1B9I4K4"/>
<reference evidence="3" key="2">
    <citation type="submission" date="2013-07" db="EMBL/GenBank/DDBJ databases">
        <authorList>
            <consortium name="The Broad Institute Genome Sequencing Platform"/>
            <person name="Cuomo C."/>
            <person name="Litvintseva A."/>
            <person name="Chen Y."/>
            <person name="Heitman J."/>
            <person name="Sun S."/>
            <person name="Springer D."/>
            <person name="Dromer F."/>
            <person name="Young S.K."/>
            <person name="Zeng Q."/>
            <person name="Gargeya S."/>
            <person name="Fitzgerald M."/>
            <person name="Abouelleil A."/>
            <person name="Alvarado L."/>
            <person name="Berlin A.M."/>
            <person name="Chapman S.B."/>
            <person name="Dewar J."/>
            <person name="Goldberg J."/>
            <person name="Griggs A."/>
            <person name="Gujja S."/>
            <person name="Hansen M."/>
            <person name="Howarth C."/>
            <person name="Imamovic A."/>
            <person name="Larimer J."/>
            <person name="McCowan C."/>
            <person name="Murphy C."/>
            <person name="Pearson M."/>
            <person name="Priest M."/>
            <person name="Roberts A."/>
            <person name="Saif S."/>
            <person name="Shea T."/>
            <person name="Sykes S."/>
            <person name="Wortman J."/>
            <person name="Nusbaum C."/>
            <person name="Birren B."/>
        </authorList>
    </citation>
    <scope>NUCLEOTIDE SEQUENCE</scope>
    <source>
        <strain evidence="3">CBS 10737</strain>
    </source>
</reference>
<dbReference type="RefSeq" id="XP_019011674.1">
    <property type="nucleotide sequence ID" value="XM_019155520.1"/>
</dbReference>
<feature type="compositionally biased region" description="Basic and acidic residues" evidence="1">
    <location>
        <begin position="21"/>
        <end position="33"/>
    </location>
</feature>
<protein>
    <submittedName>
        <fullName evidence="2">Uncharacterized protein</fullName>
    </submittedName>
</protein>
<gene>
    <name evidence="2" type="ORF">I206_03777</name>
    <name evidence="3" type="ORF">I206_105313</name>
</gene>
<feature type="compositionally biased region" description="Polar residues" evidence="1">
    <location>
        <begin position="143"/>
        <end position="156"/>
    </location>
</feature>
<keyword evidence="4" id="KW-1185">Reference proteome</keyword>
<evidence type="ECO:0000313" key="2">
    <source>
        <dbReference type="EMBL" id="OCF50455.1"/>
    </source>
</evidence>
<feature type="region of interest" description="Disordered" evidence="1">
    <location>
        <begin position="17"/>
        <end position="89"/>
    </location>
</feature>
<evidence type="ECO:0000256" key="1">
    <source>
        <dbReference type="SAM" id="MobiDB-lite"/>
    </source>
</evidence>
<dbReference type="EMBL" id="KI894010">
    <property type="protein sequence ID" value="OCF50455.1"/>
    <property type="molecule type" value="Genomic_DNA"/>
</dbReference>
<sequence length="546" mass="60815">MASSEVSELFDLDQSFSPIAHSHESSHPFRSPDYEGPFHNSEAEMEAGPSRFSPSSPNFWSDESPPNIRLRSRSRSRSGSNLLPILTSPYNSDNILTSPLSSTTSGALPLPSNRRRNLEALDIQQGDTRGLSEILTERRNGRNQHNTQNDFASGSQVVPRRRSLIEIQDDSDDDIVFTGENINPNPPLVQTTSHPREDETRRDRIVRATRRPSPNRFRRMMDEIDELVQQRGEAHDAIINDQQDERRRAILSPPAPLPPPGTRPRIGLGGGGLYRRGQVTRPLTGVADRNERHQDYRDIPDLNMVENVVEPGILQRIMAARRIRDGSGIIAGGAEGLELGLGFGQLAGWNLGGLAGGGPADIGLGLRREEDVQTILSKVSAPKYPEPDKGFTTDFDMDNISNKEPIELDDDGNIIKRNKVKPSIICISCSSKLLVSSAYKSEEDRIWVLRCGHLIEQKCLNRIQTPTTNSEILSIIKQADNDLLGDNHMSKRRKNAKRKVKKVEIKQPDEYTYRCPIEGCGKKHKSIFVGEKWMSKDGEGAIAAYA</sequence>
<dbReference type="KEGG" id="kpin:30172146"/>
<feature type="region of interest" description="Disordered" evidence="1">
    <location>
        <begin position="138"/>
        <end position="157"/>
    </location>
</feature>